<name>A0A498SJT5_ACAVI</name>
<organism evidence="2 3">
    <name type="scientific">Acanthocheilonema viteae</name>
    <name type="common">Filarial nematode worm</name>
    <name type="synonym">Dipetalonema viteae</name>
    <dbReference type="NCBI Taxonomy" id="6277"/>
    <lineage>
        <taxon>Eukaryota</taxon>
        <taxon>Metazoa</taxon>
        <taxon>Ecdysozoa</taxon>
        <taxon>Nematoda</taxon>
        <taxon>Chromadorea</taxon>
        <taxon>Rhabditida</taxon>
        <taxon>Spirurina</taxon>
        <taxon>Spiruromorpha</taxon>
        <taxon>Filarioidea</taxon>
        <taxon>Onchocercidae</taxon>
        <taxon>Acanthocheilonema</taxon>
    </lineage>
</organism>
<keyword evidence="3" id="KW-1185">Reference proteome</keyword>
<proteinExistence type="predicted"/>
<feature type="region of interest" description="Disordered" evidence="1">
    <location>
        <begin position="216"/>
        <end position="252"/>
    </location>
</feature>
<feature type="compositionally biased region" description="Low complexity" evidence="1">
    <location>
        <begin position="1"/>
        <end position="17"/>
    </location>
</feature>
<dbReference type="OrthoDB" id="5875036at2759"/>
<feature type="region of interest" description="Disordered" evidence="1">
    <location>
        <begin position="1"/>
        <end position="26"/>
    </location>
</feature>
<dbReference type="AlphaFoldDB" id="A0A498SJT5"/>
<accession>A0A498SJT5</accession>
<gene>
    <name evidence="2" type="ORF">NAV_LOCUS7342</name>
</gene>
<evidence type="ECO:0000313" key="2">
    <source>
        <dbReference type="EMBL" id="VBB32551.1"/>
    </source>
</evidence>
<feature type="compositionally biased region" description="Polar residues" evidence="1">
    <location>
        <begin position="232"/>
        <end position="251"/>
    </location>
</feature>
<evidence type="ECO:0000256" key="1">
    <source>
        <dbReference type="SAM" id="MobiDB-lite"/>
    </source>
</evidence>
<reference evidence="2 3" key="1">
    <citation type="submission" date="2018-08" db="EMBL/GenBank/DDBJ databases">
        <authorList>
            <person name="Laetsch R D."/>
            <person name="Stevens L."/>
            <person name="Kumar S."/>
            <person name="Blaxter L. M."/>
        </authorList>
    </citation>
    <scope>NUCLEOTIDE SEQUENCE [LARGE SCALE GENOMIC DNA]</scope>
</reference>
<dbReference type="Proteomes" id="UP000276991">
    <property type="component" value="Unassembled WGS sequence"/>
</dbReference>
<evidence type="ECO:0000313" key="3">
    <source>
        <dbReference type="Proteomes" id="UP000276991"/>
    </source>
</evidence>
<protein>
    <submittedName>
        <fullName evidence="2">Uncharacterized protein</fullName>
    </submittedName>
</protein>
<sequence length="293" mass="32311">MGVLRNTSSNRSQSTNSLEDENDDNSMDAFLTDLSLSTSILMKNITVTLSAAKTLSVNTIPTMATVPQTTITKASLPETVPITDIVNRTIPIHIDVKHEVKSVNTVHATEIIPETKPVNMIVGTETVTKATTSINNTVSGMKPIFSHLLNSHLKSATLGNQKSLPNISNSLLKPVISLATSTMKMTSSSQTVSANEDKIAERSFPLPYLKIEQQKIPQQNDNNDKLKMEPNNIRSKASSTSPIITHSQSAPKTPLDQWKWEMNQQQQLINQNWIDSNDSDNDNHNDHNNIFSL</sequence>
<dbReference type="EMBL" id="UPTC01001784">
    <property type="protein sequence ID" value="VBB32551.1"/>
    <property type="molecule type" value="Genomic_DNA"/>
</dbReference>
<feature type="region of interest" description="Disordered" evidence="1">
    <location>
        <begin position="274"/>
        <end position="293"/>
    </location>
</feature>